<dbReference type="Proteomes" id="UP000719412">
    <property type="component" value="Unassembled WGS sequence"/>
</dbReference>
<feature type="compositionally biased region" description="Basic and acidic residues" evidence="1">
    <location>
        <begin position="749"/>
        <end position="762"/>
    </location>
</feature>
<keyword evidence="2" id="KW-0472">Membrane</keyword>
<feature type="transmembrane region" description="Helical" evidence="2">
    <location>
        <begin position="490"/>
        <end position="512"/>
    </location>
</feature>
<dbReference type="EMBL" id="JABDTM020024451">
    <property type="protein sequence ID" value="KAH0814273.1"/>
    <property type="molecule type" value="Genomic_DNA"/>
</dbReference>
<feature type="transmembrane region" description="Helical" evidence="2">
    <location>
        <begin position="405"/>
        <end position="425"/>
    </location>
</feature>
<feature type="compositionally biased region" description="Low complexity" evidence="1">
    <location>
        <begin position="768"/>
        <end position="785"/>
    </location>
</feature>
<name>A0A8J6HH27_TENMO</name>
<feature type="region of interest" description="Disordered" evidence="1">
    <location>
        <begin position="821"/>
        <end position="844"/>
    </location>
</feature>
<dbReference type="InterPro" id="IPR053291">
    <property type="entry name" value="Ommatidial_diff-associated"/>
</dbReference>
<feature type="region of interest" description="Disordered" evidence="1">
    <location>
        <begin position="734"/>
        <end position="809"/>
    </location>
</feature>
<feature type="transmembrane region" description="Helical" evidence="2">
    <location>
        <begin position="332"/>
        <end position="350"/>
    </location>
</feature>
<reference evidence="3" key="1">
    <citation type="journal article" date="2020" name="J Insects Food Feed">
        <title>The yellow mealworm (Tenebrio molitor) genome: a resource for the emerging insects as food and feed industry.</title>
        <authorList>
            <person name="Eriksson T."/>
            <person name="Andere A."/>
            <person name="Kelstrup H."/>
            <person name="Emery V."/>
            <person name="Picard C."/>
        </authorList>
    </citation>
    <scope>NUCLEOTIDE SEQUENCE</scope>
    <source>
        <strain evidence="3">Stoneville</strain>
        <tissue evidence="3">Whole head</tissue>
    </source>
</reference>
<comment type="caution">
    <text evidence="3">The sequence shown here is derived from an EMBL/GenBank/DDBJ whole genome shotgun (WGS) entry which is preliminary data.</text>
</comment>
<evidence type="ECO:0000313" key="4">
    <source>
        <dbReference type="Proteomes" id="UP000719412"/>
    </source>
</evidence>
<evidence type="ECO:0000256" key="1">
    <source>
        <dbReference type="SAM" id="MobiDB-lite"/>
    </source>
</evidence>
<feature type="compositionally biased region" description="Pro residues" evidence="1">
    <location>
        <begin position="834"/>
        <end position="844"/>
    </location>
</feature>
<keyword evidence="2" id="KW-0812">Transmembrane</keyword>
<dbReference type="PANTHER" id="PTHR21579:SF20">
    <property type="entry name" value="PROTEIN TINCAR"/>
    <property type="match status" value="1"/>
</dbReference>
<protein>
    <recommendedName>
        <fullName evidence="5">Protein tincar</fullName>
    </recommendedName>
</protein>
<dbReference type="AlphaFoldDB" id="A0A8J6HH27"/>
<keyword evidence="4" id="KW-1185">Reference proteome</keyword>
<gene>
    <name evidence="3" type="ORF">GEV33_008518</name>
</gene>
<feature type="region of interest" description="Disordered" evidence="1">
    <location>
        <begin position="697"/>
        <end position="720"/>
    </location>
</feature>
<reference evidence="3" key="2">
    <citation type="submission" date="2021-08" db="EMBL/GenBank/DDBJ databases">
        <authorList>
            <person name="Eriksson T."/>
        </authorList>
    </citation>
    <scope>NUCLEOTIDE SEQUENCE</scope>
    <source>
        <strain evidence="3">Stoneville</strain>
        <tissue evidence="3">Whole head</tissue>
    </source>
</reference>
<feature type="transmembrane region" description="Helical" evidence="2">
    <location>
        <begin position="453"/>
        <end position="470"/>
    </location>
</feature>
<accession>A0A8J6HH27</accession>
<keyword evidence="2" id="KW-1133">Transmembrane helix</keyword>
<evidence type="ECO:0000256" key="2">
    <source>
        <dbReference type="SAM" id="Phobius"/>
    </source>
</evidence>
<feature type="compositionally biased region" description="Low complexity" evidence="1">
    <location>
        <begin position="28"/>
        <end position="48"/>
    </location>
</feature>
<proteinExistence type="predicted"/>
<dbReference type="PANTHER" id="PTHR21579">
    <property type="entry name" value="PROTEIN TINCAR"/>
    <property type="match status" value="1"/>
</dbReference>
<feature type="transmembrane region" description="Helical" evidence="2">
    <location>
        <begin position="103"/>
        <end position="128"/>
    </location>
</feature>
<feature type="transmembrane region" description="Helical" evidence="2">
    <location>
        <begin position="65"/>
        <end position="83"/>
    </location>
</feature>
<sequence>MSSSSRSTPNIYENNNDVKLANGKMTDTRTTNSPQPTPSPKTSSPRPSKPTKCCSCLHLNNLWSLWYGIFGTALQAYTAIKCVKRILGYSLLSWPENLSVPYLELNCSLGLTGAAILLLPVFLVATLFKIGNLANDGFKLGRQLSTCSREPASEILTNHGSCRLFRHGGPTAPFVHLVIAFCLLVPKLLMEARLIEAGFLSQDWLWRTDLDFMGLHKDRMVILSFMTANNSTNIASIAQVKRSAITTPSPLTPLPFTSNSVVTNTVIKTLKDFIGHENHTSYEHRNIETGWGSSVSVEYMNLAIALMVYSIRYPALFWSTNKCLGTIFSFQLLINGLHTLLAYAGMSILYKVPPKSPQSTILDTRDLQVQIVGGWKSLPLLKHEPSTLFTFSKMSPFLLNPQVTLALYMMSTLLILSSSLVLYLYGHTRFNAFLNQERERKVIMLKEGTSNKWSYFTHCAALCVLVSVGICNAPLLHDYTVLYKGSLDDTTLACIVGGILHLFFWIVIWLFLTIKQTWIFKLRVTVGRATVRQARSLKLVTDIDLMSSRVDDLSHQPLLIVGNGRTYNIAETSPKKAIMSVIQKATMNKKASNGSVSNQDDEEEQIYWLRPALVSPQSSPDEAKQLCWFKNKPKHKVTFNETTRRRLTTMDEDDGDYATLRELPLPPPMRRPENREDTVSEEGKLLACVQDEHVTYASNNQDLIPPVDYEDPSPLLTPEPLYAQKTPASVIVHNHETQNPTGQTPRCLRRADSGMPHEELTPRSDTLSTESSSSPPEPPGSNHSETSSGVHSNDSADHKSTRRATSVVDLVQNREEIQWKSCSLQRNTPNPASTSPPPFVPKPDPGVILENPAESTVVIRRKVSRPIAVDVVQGVGVKDEPFGRATNMRMTSFMEKNDLGSIQASSATLPHFPTQPVQSVYAHCSTMPLPQHTNLPNAQSLAGGNSCNVYPRQHTTLPTHHNGVKLFHPQNPYVTRFKCKQAEPIKTNVHEPIYTGVNKSGDMYHYNS</sequence>
<evidence type="ECO:0008006" key="5">
    <source>
        <dbReference type="Google" id="ProtNLM"/>
    </source>
</evidence>
<organism evidence="3 4">
    <name type="scientific">Tenebrio molitor</name>
    <name type="common">Yellow mealworm beetle</name>
    <dbReference type="NCBI Taxonomy" id="7067"/>
    <lineage>
        <taxon>Eukaryota</taxon>
        <taxon>Metazoa</taxon>
        <taxon>Ecdysozoa</taxon>
        <taxon>Arthropoda</taxon>
        <taxon>Hexapoda</taxon>
        <taxon>Insecta</taxon>
        <taxon>Pterygota</taxon>
        <taxon>Neoptera</taxon>
        <taxon>Endopterygota</taxon>
        <taxon>Coleoptera</taxon>
        <taxon>Polyphaga</taxon>
        <taxon>Cucujiformia</taxon>
        <taxon>Tenebrionidae</taxon>
        <taxon>Tenebrio</taxon>
    </lineage>
</organism>
<feature type="region of interest" description="Disordered" evidence="1">
    <location>
        <begin position="1"/>
        <end position="48"/>
    </location>
</feature>
<feature type="compositionally biased region" description="Polar residues" evidence="1">
    <location>
        <begin position="1"/>
        <end position="17"/>
    </location>
</feature>
<evidence type="ECO:0000313" key="3">
    <source>
        <dbReference type="EMBL" id="KAH0814273.1"/>
    </source>
</evidence>